<dbReference type="Pfam" id="PF09346">
    <property type="entry name" value="SMI1_KNR4"/>
    <property type="match status" value="1"/>
</dbReference>
<reference evidence="4 5" key="1">
    <citation type="submission" date="2018-10" db="EMBL/GenBank/DDBJ databases">
        <title>Phylogenomics of Brevibacillus.</title>
        <authorList>
            <person name="Dunlap C."/>
        </authorList>
    </citation>
    <scope>NUCLEOTIDE SEQUENCE [LARGE SCALE GENOMIC DNA]</scope>
    <source>
        <strain evidence="4 5">JCM 15774</strain>
    </source>
</reference>
<comment type="caution">
    <text evidence="4">The sequence shown here is derived from an EMBL/GenBank/DDBJ whole genome shotgun (WGS) entry which is preliminary data.</text>
</comment>
<dbReference type="InterPro" id="IPR051873">
    <property type="entry name" value="KNR4/SMI1_regulator"/>
</dbReference>
<dbReference type="InterPro" id="IPR025875">
    <property type="entry name" value="Leu-rich_rpt_4"/>
</dbReference>
<keyword evidence="2" id="KW-0677">Repeat</keyword>
<name>A0A3M8CXC2_9BACL</name>
<dbReference type="Pfam" id="PF12799">
    <property type="entry name" value="LRR_4"/>
    <property type="match status" value="1"/>
</dbReference>
<dbReference type="Proteomes" id="UP000269573">
    <property type="component" value="Unassembled WGS sequence"/>
</dbReference>
<proteinExistence type="predicted"/>
<dbReference type="RefSeq" id="WP_122925962.1">
    <property type="nucleotide sequence ID" value="NZ_RHHU01000017.1"/>
</dbReference>
<dbReference type="InterPro" id="IPR037883">
    <property type="entry name" value="Knr4/Smi1-like_sf"/>
</dbReference>
<feature type="domain" description="Knr4/Smi1-like" evidence="3">
    <location>
        <begin position="27"/>
        <end position="167"/>
    </location>
</feature>
<evidence type="ECO:0000313" key="4">
    <source>
        <dbReference type="EMBL" id="RNB80450.1"/>
    </source>
</evidence>
<dbReference type="InterPro" id="IPR032675">
    <property type="entry name" value="LRR_dom_sf"/>
</dbReference>
<organism evidence="4 5">
    <name type="scientific">Brevibacillus nitrificans</name>
    <dbReference type="NCBI Taxonomy" id="651560"/>
    <lineage>
        <taxon>Bacteria</taxon>
        <taxon>Bacillati</taxon>
        <taxon>Bacillota</taxon>
        <taxon>Bacilli</taxon>
        <taxon>Bacillales</taxon>
        <taxon>Paenibacillaceae</taxon>
        <taxon>Brevibacillus</taxon>
    </lineage>
</organism>
<keyword evidence="1" id="KW-0433">Leucine-rich repeat</keyword>
<evidence type="ECO:0000256" key="2">
    <source>
        <dbReference type="ARBA" id="ARBA00022737"/>
    </source>
</evidence>
<dbReference type="AlphaFoldDB" id="A0A3M8CXC2"/>
<dbReference type="SMART" id="SM00860">
    <property type="entry name" value="SMI1_KNR4"/>
    <property type="match status" value="1"/>
</dbReference>
<dbReference type="SUPFAM" id="SSF160631">
    <property type="entry name" value="SMI1/KNR4-like"/>
    <property type="match status" value="1"/>
</dbReference>
<dbReference type="PROSITE" id="PS51450">
    <property type="entry name" value="LRR"/>
    <property type="match status" value="1"/>
</dbReference>
<dbReference type="SUPFAM" id="SSF52058">
    <property type="entry name" value="L domain-like"/>
    <property type="match status" value="1"/>
</dbReference>
<dbReference type="InterPro" id="IPR001611">
    <property type="entry name" value="Leu-rich_rpt"/>
</dbReference>
<protein>
    <submittedName>
        <fullName evidence="4">SMI1/KNR4 family protein</fullName>
    </submittedName>
</protein>
<dbReference type="PANTHER" id="PTHR47432">
    <property type="entry name" value="CELL WALL ASSEMBLY REGULATOR SMI1"/>
    <property type="match status" value="1"/>
</dbReference>
<dbReference type="EMBL" id="RHHU01000017">
    <property type="protein sequence ID" value="RNB80450.1"/>
    <property type="molecule type" value="Genomic_DNA"/>
</dbReference>
<dbReference type="PANTHER" id="PTHR47432:SF1">
    <property type="entry name" value="CELL WALL ASSEMBLY REGULATOR SMI1"/>
    <property type="match status" value="1"/>
</dbReference>
<evidence type="ECO:0000259" key="3">
    <source>
        <dbReference type="SMART" id="SM00860"/>
    </source>
</evidence>
<gene>
    <name evidence="4" type="ORF">EDM59_24245</name>
</gene>
<dbReference type="InterPro" id="IPR018958">
    <property type="entry name" value="Knr4/Smi1-like_dom"/>
</dbReference>
<dbReference type="Gene3D" id="3.80.10.10">
    <property type="entry name" value="Ribonuclease Inhibitor"/>
    <property type="match status" value="1"/>
</dbReference>
<keyword evidence="5" id="KW-1185">Reference proteome</keyword>
<accession>A0A3M8CXC2</accession>
<sequence length="514" mass="58259">MIKQFVTEIIELLRSEFREGEEAFHPPATEQQLQEAEAELGFALPADLRELYQVWNGEREGGFGLFFGLPFLSLADMMAEWRIWAGLEQEYALEGGHFSVPAGWIKERYINRYWLPISKDWGGNHLGLDLDPDEQGRMGQVINFGRDEEVKYVVALSLRDMLQFIRDAAKEKNYSVHEEEDYRFFSYGPGSVHFLDAIRKLELPMLHPICMDHGLQDTSAWLNGLEESWQERILSASGSPEVFLREKQLRFIGEGITDLTPLAHCREVRELILSANEMESIEALRDCRQLKQLYLTKNPLSDLRPLQGLPYLEELNLSKTLVTDLSPLAFVPKLRSLDLSETAVQDFAPLKQVKSLKELEVSGLGREQLRGLAELASLEKLTLAGLASGAEEAVEVLGQLVNLRTLELEEVSLSNLEFLRNCPNLQRVKLKDSAIQDASALAMLESLHSLELSGCPNLGKLEELGKSTSLRKITASFAQFALLKDRFDRKIDFSTITGSMTDEEDEIWYAYLKS</sequence>
<evidence type="ECO:0000256" key="1">
    <source>
        <dbReference type="ARBA" id="ARBA00022614"/>
    </source>
</evidence>
<dbReference type="GO" id="GO:0043332">
    <property type="term" value="C:mating projection tip"/>
    <property type="evidence" value="ECO:0007669"/>
    <property type="project" value="TreeGrafter"/>
</dbReference>
<evidence type="ECO:0000313" key="5">
    <source>
        <dbReference type="Proteomes" id="UP000269573"/>
    </source>
</evidence>
<dbReference type="Gene3D" id="3.40.1580.10">
    <property type="entry name" value="SMI1/KNR4-like"/>
    <property type="match status" value="1"/>
</dbReference>